<accession>A0ABT8PWB6</accession>
<dbReference type="EMBL" id="JAUJYW010000005">
    <property type="protein sequence ID" value="MDN8600661.1"/>
    <property type="molecule type" value="Genomic_DNA"/>
</dbReference>
<proteinExistence type="predicted"/>
<gene>
    <name evidence="1" type="ORF">Q0A17_14780</name>
</gene>
<reference evidence="1 2" key="1">
    <citation type="submission" date="2023-07" db="EMBL/GenBank/DDBJ databases">
        <title>Citrobacter selenititolerans sp. nov., isolated from seleniferous soil.</title>
        <authorList>
            <person name="Zhang S."/>
            <person name="Li K."/>
            <person name="Peng J."/>
            <person name="Wang H."/>
            <person name="Sun J."/>
            <person name="Guo Y."/>
        </authorList>
    </citation>
    <scope>NUCLEOTIDE SEQUENCE [LARGE SCALE GENOMIC DNA]</scope>
    <source>
        <strain evidence="1 2">S2-9</strain>
    </source>
</reference>
<dbReference type="Proteomes" id="UP001174867">
    <property type="component" value="Unassembled WGS sequence"/>
</dbReference>
<keyword evidence="2" id="KW-1185">Reference proteome</keyword>
<comment type="caution">
    <text evidence="1">The sequence shown here is derived from an EMBL/GenBank/DDBJ whole genome shotgun (WGS) entry which is preliminary data.</text>
</comment>
<name>A0ABT8PWB6_9ENTR</name>
<protein>
    <submittedName>
        <fullName evidence="1">Uncharacterized protein</fullName>
    </submittedName>
</protein>
<organism evidence="1 2">
    <name type="scientific">Citrobacter enshiensis</name>
    <dbReference type="NCBI Taxonomy" id="2971264"/>
    <lineage>
        <taxon>Bacteria</taxon>
        <taxon>Pseudomonadati</taxon>
        <taxon>Pseudomonadota</taxon>
        <taxon>Gammaproteobacteria</taxon>
        <taxon>Enterobacterales</taxon>
        <taxon>Enterobacteriaceae</taxon>
        <taxon>Citrobacter</taxon>
    </lineage>
</organism>
<dbReference type="RefSeq" id="WP_301699763.1">
    <property type="nucleotide sequence ID" value="NZ_JAUJYW010000005.1"/>
</dbReference>
<evidence type="ECO:0000313" key="1">
    <source>
        <dbReference type="EMBL" id="MDN8600661.1"/>
    </source>
</evidence>
<sequence>MSDYVKIELFEVALNKVTGFEFEDFACVFMAALEGRNFIPMGGVHDGGADGASDREIYQAESTSIFYQMTIQSDYKSKVRQTVRRLKDFNRAPRVLYYVTSKVIPHIDKEEDELSEELGVIVKIRDAKYIGVHINDTQATKAAYYQFLSSKTEHLSKIGASTELGFSEFVKDPSVFVFLQHEMSNSQGNRKLIHSITDTLILWALRDTDPDKNLFMNKEEIRQAIIDSFPWASYFINNNLSNRLQSLKSKEVNDREIRWYKKDKKYCLPFETREAIKLENSVDELLAINFIKEIKEKCHSKFSLGPKRCQIISEVTKTIIQRVFERQGLMLASFISDSDSSVNEKELVISDCIEDVLINSTIKQEDVADYRNYIEKILNDVFYHSTENQRKYLLQLSKTYVLLFTLKADPRIVDYFSSMCSKFTLFLGSDIIVKAISERYLSKEDQQCKNLLQSAAVSGVRLRMSTAVLEEVYTHIRNTNYEFNNHFRLVESHITKEIARNSSKILIRAYFYAKNAGLARTWEGYINQFVSYDSLTNNSGREELKRYLVSEYNLTFIENEELASYSNAKEVKELAETLVENDEKKHDVLAHNSALLVHGIYGLRTKNNESNNGSPFGYGTWWLTNQTRIQKHTAGLVRKYSSKYIMRPEFLLNFLSLSPSAEQVRKTYGNIFPSNIGIQFGHRLKEDAFHAVLDKVKEWSDYEPGRVTALVSKLSDTLKSEQYNIEEESWKTIQEKIGEN</sequence>
<evidence type="ECO:0000313" key="2">
    <source>
        <dbReference type="Proteomes" id="UP001174867"/>
    </source>
</evidence>